<feature type="region of interest" description="Disordered" evidence="7">
    <location>
        <begin position="46"/>
        <end position="148"/>
    </location>
</feature>
<dbReference type="CDD" id="cd11405">
    <property type="entry name" value="bHLHzip_MLXIP_like"/>
    <property type="match status" value="1"/>
</dbReference>
<comment type="subcellular location">
    <subcellularLocation>
        <location evidence="1">Nucleus</location>
    </subcellularLocation>
</comment>
<dbReference type="RefSeq" id="XP_052948240.1">
    <property type="nucleotide sequence ID" value="XM_053092184.1"/>
</dbReference>
<feature type="compositionally biased region" description="Polar residues" evidence="7">
    <location>
        <begin position="395"/>
        <end position="405"/>
    </location>
</feature>
<feature type="region of interest" description="Disordered" evidence="7">
    <location>
        <begin position="418"/>
        <end position="466"/>
    </location>
</feature>
<feature type="compositionally biased region" description="Low complexity" evidence="7">
    <location>
        <begin position="533"/>
        <end position="547"/>
    </location>
</feature>
<dbReference type="InterPro" id="IPR011598">
    <property type="entry name" value="bHLH_dom"/>
</dbReference>
<feature type="coiled-coil region" evidence="6">
    <location>
        <begin position="327"/>
        <end position="354"/>
    </location>
</feature>
<feature type="compositionally biased region" description="Acidic residues" evidence="7">
    <location>
        <begin position="892"/>
        <end position="911"/>
    </location>
</feature>
<feature type="compositionally biased region" description="Basic residues" evidence="7">
    <location>
        <begin position="570"/>
        <end position="580"/>
    </location>
</feature>
<feature type="region of interest" description="Disordered" evidence="7">
    <location>
        <begin position="688"/>
        <end position="707"/>
    </location>
</feature>
<keyword evidence="6" id="KW-0175">Coiled coil</keyword>
<dbReference type="AlphaFoldDB" id="A0AA38HDQ3"/>
<feature type="domain" description="BHLH" evidence="8">
    <location>
        <begin position="765"/>
        <end position="848"/>
    </location>
</feature>
<dbReference type="Proteomes" id="UP001164286">
    <property type="component" value="Unassembled WGS sequence"/>
</dbReference>
<feature type="compositionally biased region" description="Polar residues" evidence="7">
    <location>
        <begin position="1"/>
        <end position="20"/>
    </location>
</feature>
<feature type="region of interest" description="Disordered" evidence="7">
    <location>
        <begin position="374"/>
        <end position="405"/>
    </location>
</feature>
<feature type="region of interest" description="Disordered" evidence="7">
    <location>
        <begin position="1"/>
        <end position="26"/>
    </location>
</feature>
<feature type="region of interest" description="Disordered" evidence="7">
    <location>
        <begin position="754"/>
        <end position="776"/>
    </location>
</feature>
<evidence type="ECO:0000256" key="5">
    <source>
        <dbReference type="ARBA" id="ARBA00023242"/>
    </source>
</evidence>
<evidence type="ECO:0000259" key="8">
    <source>
        <dbReference type="PROSITE" id="PS50888"/>
    </source>
</evidence>
<name>A0AA38HDQ3_9TREE</name>
<feature type="compositionally biased region" description="Basic and acidic residues" evidence="7">
    <location>
        <begin position="763"/>
        <end position="776"/>
    </location>
</feature>
<dbReference type="PROSITE" id="PS50888">
    <property type="entry name" value="BHLH"/>
    <property type="match status" value="1"/>
</dbReference>
<feature type="region of interest" description="Disordered" evidence="7">
    <location>
        <begin position="478"/>
        <end position="597"/>
    </location>
</feature>
<dbReference type="GO" id="GO:0046983">
    <property type="term" value="F:protein dimerization activity"/>
    <property type="evidence" value="ECO:0007669"/>
    <property type="project" value="InterPro"/>
</dbReference>
<dbReference type="EMBL" id="JAKWFO010000003">
    <property type="protein sequence ID" value="KAI9638463.1"/>
    <property type="molecule type" value="Genomic_DNA"/>
</dbReference>
<keyword evidence="5" id="KW-0539">Nucleus</keyword>
<feature type="compositionally biased region" description="Low complexity" evidence="7">
    <location>
        <begin position="480"/>
        <end position="520"/>
    </location>
</feature>
<evidence type="ECO:0000256" key="1">
    <source>
        <dbReference type="ARBA" id="ARBA00004123"/>
    </source>
</evidence>
<evidence type="ECO:0000313" key="10">
    <source>
        <dbReference type="Proteomes" id="UP001164286"/>
    </source>
</evidence>
<feature type="compositionally biased region" description="Low complexity" evidence="7">
    <location>
        <begin position="60"/>
        <end position="86"/>
    </location>
</feature>
<evidence type="ECO:0000256" key="6">
    <source>
        <dbReference type="SAM" id="Coils"/>
    </source>
</evidence>
<dbReference type="Gene3D" id="4.10.280.10">
    <property type="entry name" value="Helix-loop-helix DNA-binding domain"/>
    <property type="match status" value="1"/>
</dbReference>
<dbReference type="SUPFAM" id="SSF47459">
    <property type="entry name" value="HLH, helix-loop-helix DNA-binding domain"/>
    <property type="match status" value="1"/>
</dbReference>
<evidence type="ECO:0000256" key="7">
    <source>
        <dbReference type="SAM" id="MobiDB-lite"/>
    </source>
</evidence>
<keyword evidence="2" id="KW-0805">Transcription regulation</keyword>
<dbReference type="Pfam" id="PF00010">
    <property type="entry name" value="HLH"/>
    <property type="match status" value="1"/>
</dbReference>
<dbReference type="GO" id="GO:0000981">
    <property type="term" value="F:DNA-binding transcription factor activity, RNA polymerase II-specific"/>
    <property type="evidence" value="ECO:0007669"/>
    <property type="project" value="TreeGrafter"/>
</dbReference>
<keyword evidence="4" id="KW-0804">Transcription</keyword>
<evidence type="ECO:0000256" key="3">
    <source>
        <dbReference type="ARBA" id="ARBA00023125"/>
    </source>
</evidence>
<reference evidence="9" key="1">
    <citation type="journal article" date="2022" name="G3 (Bethesda)">
        <title>High quality genome of the basidiomycete yeast Dioszegia hungarica PDD-24b-2 isolated from cloud water.</title>
        <authorList>
            <person name="Jarrige D."/>
            <person name="Haridas S."/>
            <person name="Bleykasten-Grosshans C."/>
            <person name="Joly M."/>
            <person name="Nadalig T."/>
            <person name="Sancelme M."/>
            <person name="Vuilleumier S."/>
            <person name="Grigoriev I.V."/>
            <person name="Amato P."/>
            <person name="Bringel F."/>
        </authorList>
    </citation>
    <scope>NUCLEOTIDE SEQUENCE</scope>
    <source>
        <strain evidence="9">PDD-24b-2</strain>
    </source>
</reference>
<dbReference type="InterPro" id="IPR052207">
    <property type="entry name" value="Max-like/E-box_TFs"/>
</dbReference>
<organism evidence="9 10">
    <name type="scientific">Dioszegia hungarica</name>
    <dbReference type="NCBI Taxonomy" id="4972"/>
    <lineage>
        <taxon>Eukaryota</taxon>
        <taxon>Fungi</taxon>
        <taxon>Dikarya</taxon>
        <taxon>Basidiomycota</taxon>
        <taxon>Agaricomycotina</taxon>
        <taxon>Tremellomycetes</taxon>
        <taxon>Tremellales</taxon>
        <taxon>Bulleribasidiaceae</taxon>
        <taxon>Dioszegia</taxon>
    </lineage>
</organism>
<gene>
    <name evidence="9" type="ORF">MKK02DRAFT_42855</name>
</gene>
<feature type="region of interest" description="Disordered" evidence="7">
    <location>
        <begin position="613"/>
        <end position="650"/>
    </location>
</feature>
<evidence type="ECO:0000256" key="2">
    <source>
        <dbReference type="ARBA" id="ARBA00023015"/>
    </source>
</evidence>
<dbReference type="PANTHER" id="PTHR15741">
    <property type="entry name" value="BASIC HELIX-LOOP-HELIX ZIP TRANSCRIPTION FACTOR"/>
    <property type="match status" value="1"/>
</dbReference>
<sequence length="1027" mass="107292">MEQTMMSANDTGVPATSPNNQDLPQDLFPLDFLSFVEATSPSFSLGQADFQLPDAGPSNHQQYDQHQHQYQPSQSHSQPHSYQSSPVFDGRGGSVGRSPSDAVPPSRGGSSKGRSRSKAPKKAAVGQNGRKGQTPQNGGMGMEVDLENGMNMGDGGKGQMSQEEMGMRMAAMYGLQGMEGIEGMEGFLDEHGQLMGMSQGMLQQFEGIHMQSPIVFDPSNPSQSYNPMAQFLASPSQQSNGERTKVPAINFMNGLMTPGASTEMYPQNQADQMMSPMQLEMLARREQMDGMPELNMAPIMSPVLNHNNSSQYNSPSTFANFAAKSPLELLQEQQRQFQDQLDALQVQQRQLQATAAAVAAAQSSPYINSGLGGFSSSGSSAQSRPVTTPGMMGSSEPSPQYFTPLTSPALEATRQYNSFSASGQRQPHPLSALSSPALNPIGSAGGAQQTLSPALHPQSDNGLSDPDYIRALVGMLDGNSSSQQQQQQAMDANFRSNGNNNGNQQFQSPSYPYHSHQSSPVANNHNGFTPMLAPGQGSTSGSASSNGNGTGPHRHSLPAKSRPSPLVKPVNHRSHIRHPSTHQTFSQPGSPAVLKGIQPGTYLPAAAYDSRINGHHSGGGGGGSLASTPSPVDLTSMMPPPPVPAQAGQKGLTPMTPAALMNLGGASGRKAVVPKIDTQVNGSAAAAKNGAGAAGQPSGRKRGAATAGVPALGAAGTPAPGANGKKGAKLVPGKKIAARPAGVGVRAATKGAAAAAQQPYIEPENRRTSHKAAEQKRRDSLKAGFDELRLLLPPINTEALDPESGEPIPGSSAPRLLPKSSLVPDDNPNRGVSKVALLKFSNEYIVKLHEKVDRRADYIERLRQEVTRLRDGETGEVTMDDGEDLLEFEVTAGEEEEEEGEGEEGEGGEDGMEGRDGKGKSGSTGDEDDPDDGDEADEDDEDEVMDDDAAAALEQVVAMAIGPPKAKKSARPSVPRKSGANGTGAVAAAAAAAAAAAGVAPGAGRKPPMGRKESTGGSVTPRNRRGE</sequence>
<dbReference type="InterPro" id="IPR036638">
    <property type="entry name" value="HLH_DNA-bd_sf"/>
</dbReference>
<proteinExistence type="predicted"/>
<keyword evidence="10" id="KW-1185">Reference proteome</keyword>
<dbReference type="PANTHER" id="PTHR15741:SF38">
    <property type="entry name" value="BHLH DOMAIN-CONTAINING PROTEIN"/>
    <property type="match status" value="1"/>
</dbReference>
<evidence type="ECO:0000313" key="9">
    <source>
        <dbReference type="EMBL" id="KAI9638463.1"/>
    </source>
</evidence>
<feature type="compositionally biased region" description="Polar residues" evidence="7">
    <location>
        <begin position="446"/>
        <end position="462"/>
    </location>
</feature>
<dbReference type="SMART" id="SM00353">
    <property type="entry name" value="HLH"/>
    <property type="match status" value="1"/>
</dbReference>
<feature type="region of interest" description="Disordered" evidence="7">
    <location>
        <begin position="892"/>
        <end position="1027"/>
    </location>
</feature>
<dbReference type="GO" id="GO:0000978">
    <property type="term" value="F:RNA polymerase II cis-regulatory region sequence-specific DNA binding"/>
    <property type="evidence" value="ECO:0007669"/>
    <property type="project" value="TreeGrafter"/>
</dbReference>
<keyword evidence="3" id="KW-0238">DNA-binding</keyword>
<protein>
    <recommendedName>
        <fullName evidence="8">BHLH domain-containing protein</fullName>
    </recommendedName>
</protein>
<dbReference type="GO" id="GO:0005634">
    <property type="term" value="C:nucleus"/>
    <property type="evidence" value="ECO:0007669"/>
    <property type="project" value="UniProtKB-SubCell"/>
</dbReference>
<dbReference type="GeneID" id="77731389"/>
<feature type="compositionally biased region" description="Acidic residues" evidence="7">
    <location>
        <begin position="925"/>
        <end position="949"/>
    </location>
</feature>
<feature type="region of interest" description="Disordered" evidence="7">
    <location>
        <begin position="797"/>
        <end position="830"/>
    </location>
</feature>
<comment type="caution">
    <text evidence="9">The sequence shown here is derived from an EMBL/GenBank/DDBJ whole genome shotgun (WGS) entry which is preliminary data.</text>
</comment>
<evidence type="ECO:0000256" key="4">
    <source>
        <dbReference type="ARBA" id="ARBA00023163"/>
    </source>
</evidence>
<accession>A0AA38HDQ3</accession>
<feature type="compositionally biased region" description="Low complexity" evidence="7">
    <location>
        <begin position="979"/>
        <end position="1004"/>
    </location>
</feature>